<dbReference type="PANTHER" id="PTHR36849:SF1">
    <property type="entry name" value="CYTOPLASMIC PROTEIN"/>
    <property type="match status" value="1"/>
</dbReference>
<evidence type="ECO:0000313" key="2">
    <source>
        <dbReference type="Proteomes" id="UP000590225"/>
    </source>
</evidence>
<evidence type="ECO:0000313" key="1">
    <source>
        <dbReference type="EMBL" id="MBA8992017.1"/>
    </source>
</evidence>
<dbReference type="EC" id="3.2.2.21" evidence="1"/>
<dbReference type="AlphaFoldDB" id="A0AAW3TAV4"/>
<name>A0AAW3TAV4_9MICO</name>
<dbReference type="EMBL" id="JACGXP010000006">
    <property type="protein sequence ID" value="MBA8992017.1"/>
    <property type="molecule type" value="Genomic_DNA"/>
</dbReference>
<accession>A0AAW3TAV4</accession>
<proteinExistence type="predicted"/>
<dbReference type="InterPro" id="IPR052552">
    <property type="entry name" value="YeaO-like"/>
</dbReference>
<dbReference type="RefSeq" id="WP_182516949.1">
    <property type="nucleotide sequence ID" value="NZ_JACGXP010000006.1"/>
</dbReference>
<reference evidence="1 2" key="1">
    <citation type="submission" date="2020-07" db="EMBL/GenBank/DDBJ databases">
        <title>Above-ground endophytic microbial communities from plants in different locations in the United States.</title>
        <authorList>
            <person name="Frank C."/>
        </authorList>
    </citation>
    <scope>NUCLEOTIDE SEQUENCE [LARGE SCALE GENOMIC DNA]</scope>
    <source>
        <strain evidence="1 2">WPL5_2</strain>
    </source>
</reference>
<dbReference type="Proteomes" id="UP000590225">
    <property type="component" value="Unassembled WGS sequence"/>
</dbReference>
<sequence>MTVRVKRAYEPAEEGDGYRVLVDRLWPRGVSKDDARIAEWSKDVSPSADLRKWFGHDADRFDSFRERYRAELDGSEALEHLRRVVHEHPIVTLVYGARDEEHNQAVVLAELLMQPTPGAGGE</sequence>
<dbReference type="Pfam" id="PF22752">
    <property type="entry name" value="DUF488-N3i"/>
    <property type="match status" value="1"/>
</dbReference>
<protein>
    <submittedName>
        <fullName evidence="1">DNA-3-methyladenine glycosylase</fullName>
        <ecNumber evidence="1">3.2.2.21</ecNumber>
    </submittedName>
</protein>
<keyword evidence="1" id="KW-0378">Hydrolase</keyword>
<comment type="caution">
    <text evidence="1">The sequence shown here is derived from an EMBL/GenBank/DDBJ whole genome shotgun (WGS) entry which is preliminary data.</text>
</comment>
<organism evidence="1 2">
    <name type="scientific">Curtobacterium pusillum</name>
    <dbReference type="NCBI Taxonomy" id="69373"/>
    <lineage>
        <taxon>Bacteria</taxon>
        <taxon>Bacillati</taxon>
        <taxon>Actinomycetota</taxon>
        <taxon>Actinomycetes</taxon>
        <taxon>Micrococcales</taxon>
        <taxon>Microbacteriaceae</taxon>
        <taxon>Curtobacterium</taxon>
    </lineage>
</organism>
<keyword evidence="1" id="KW-0326">Glycosidase</keyword>
<dbReference type="GO" id="GO:0003905">
    <property type="term" value="F:alkylbase DNA N-glycosylase activity"/>
    <property type="evidence" value="ECO:0007669"/>
    <property type="project" value="UniProtKB-EC"/>
</dbReference>
<gene>
    <name evidence="1" type="ORF">FHW23_003304</name>
</gene>
<dbReference type="PANTHER" id="PTHR36849">
    <property type="entry name" value="CYTOPLASMIC PROTEIN-RELATED"/>
    <property type="match status" value="1"/>
</dbReference>